<keyword evidence="1 4" id="KW-0489">Methyltransferase</keyword>
<dbReference type="EMBL" id="JAPDNS010000001">
    <property type="protein sequence ID" value="MCW3483242.1"/>
    <property type="molecule type" value="Genomic_DNA"/>
</dbReference>
<evidence type="ECO:0000313" key="5">
    <source>
        <dbReference type="Proteomes" id="UP001207742"/>
    </source>
</evidence>
<evidence type="ECO:0000256" key="1">
    <source>
        <dbReference type="ARBA" id="ARBA00022603"/>
    </source>
</evidence>
<dbReference type="GO" id="GO:0008168">
    <property type="term" value="F:methyltransferase activity"/>
    <property type="evidence" value="ECO:0007669"/>
    <property type="project" value="UniProtKB-KW"/>
</dbReference>
<keyword evidence="5" id="KW-1185">Reference proteome</keyword>
<dbReference type="GO" id="GO:0032259">
    <property type="term" value="P:methylation"/>
    <property type="evidence" value="ECO:0007669"/>
    <property type="project" value="UniProtKB-KW"/>
</dbReference>
<protein>
    <submittedName>
        <fullName evidence="4">Class I SAM-dependent methyltransferase</fullName>
    </submittedName>
</protein>
<dbReference type="PANTHER" id="PTHR43861:SF1">
    <property type="entry name" value="TRANS-ACONITATE 2-METHYLTRANSFERASE"/>
    <property type="match status" value="1"/>
</dbReference>
<dbReference type="Gene3D" id="3.40.50.150">
    <property type="entry name" value="Vaccinia Virus protein VP39"/>
    <property type="match status" value="1"/>
</dbReference>
<name>A0ABT3IGZ7_9BACT</name>
<dbReference type="PANTHER" id="PTHR43861">
    <property type="entry name" value="TRANS-ACONITATE 2-METHYLTRANSFERASE-RELATED"/>
    <property type="match status" value="1"/>
</dbReference>
<keyword evidence="2" id="KW-0808">Transferase</keyword>
<dbReference type="SUPFAM" id="SSF53335">
    <property type="entry name" value="S-adenosyl-L-methionine-dependent methyltransferases"/>
    <property type="match status" value="1"/>
</dbReference>
<evidence type="ECO:0000259" key="3">
    <source>
        <dbReference type="Pfam" id="PF13649"/>
    </source>
</evidence>
<proteinExistence type="predicted"/>
<feature type="domain" description="Methyltransferase" evidence="3">
    <location>
        <begin position="40"/>
        <end position="134"/>
    </location>
</feature>
<dbReference type="CDD" id="cd02440">
    <property type="entry name" value="AdoMet_MTases"/>
    <property type="match status" value="1"/>
</dbReference>
<dbReference type="InterPro" id="IPR029063">
    <property type="entry name" value="SAM-dependent_MTases_sf"/>
</dbReference>
<dbReference type="InterPro" id="IPR041698">
    <property type="entry name" value="Methyltransf_25"/>
</dbReference>
<evidence type="ECO:0000313" key="4">
    <source>
        <dbReference type="EMBL" id="MCW3483242.1"/>
    </source>
</evidence>
<comment type="caution">
    <text evidence="4">The sequence shown here is derived from an EMBL/GenBank/DDBJ whole genome shotgun (WGS) entry which is preliminary data.</text>
</comment>
<reference evidence="4 5" key="1">
    <citation type="submission" date="2022-10" db="EMBL/GenBank/DDBJ databases">
        <title>Chitinophaga nivalis PC15 sp. nov., isolated from Pyeongchang county, South Korea.</title>
        <authorList>
            <person name="Trinh H.N."/>
        </authorList>
    </citation>
    <scope>NUCLEOTIDE SEQUENCE [LARGE SCALE GENOMIC DNA]</scope>
    <source>
        <strain evidence="4 5">PC14</strain>
    </source>
</reference>
<dbReference type="RefSeq" id="WP_264728381.1">
    <property type="nucleotide sequence ID" value="NZ_JAPDNR010000001.1"/>
</dbReference>
<evidence type="ECO:0000256" key="2">
    <source>
        <dbReference type="ARBA" id="ARBA00022679"/>
    </source>
</evidence>
<gene>
    <name evidence="4" type="ORF">OL497_05020</name>
</gene>
<dbReference type="Proteomes" id="UP001207742">
    <property type="component" value="Unassembled WGS sequence"/>
</dbReference>
<dbReference type="Pfam" id="PF13649">
    <property type="entry name" value="Methyltransf_25"/>
    <property type="match status" value="1"/>
</dbReference>
<accession>A0ABT3IGZ7</accession>
<organism evidence="4 5">
    <name type="scientific">Chitinophaga nivalis</name>
    <dbReference type="NCBI Taxonomy" id="2991709"/>
    <lineage>
        <taxon>Bacteria</taxon>
        <taxon>Pseudomonadati</taxon>
        <taxon>Bacteroidota</taxon>
        <taxon>Chitinophagia</taxon>
        <taxon>Chitinophagales</taxon>
        <taxon>Chitinophagaceae</taxon>
        <taxon>Chitinophaga</taxon>
    </lineage>
</organism>
<sequence>MAQYDPLAYGYRAVAEAIPYRGPEWYSLHVRLGDLTGCSVLDLGCGDGMSSRRLKSWGAAQVTGVDVSEEMIKLAQLTESHNPMGIEYNHADVTTMQPIGTFDVVTASYLLHYASSLTELQQMAQSAYDNLKPGKQFITSNLNPLAPPLPELDLPEHKLHYRLTSNLLADGLPMDGTLLHDGQQITFKAWWYSWQTYQTVFRDAGFTNCAIVPYLIPEEEINKYPPGFWAPYYAAPWVIQFICHKPLV</sequence>